<dbReference type="GO" id="GO:0008233">
    <property type="term" value="F:peptidase activity"/>
    <property type="evidence" value="ECO:0007669"/>
    <property type="project" value="UniProtKB-KW"/>
</dbReference>
<sequence>MAPNQIINLLQLAAAHHKAGRLAEASRLYAQVRAAAPSLAEAWQLGGLAAQQQGRAQEAATLLAQAHRLQPKNADFAAQLGAAHAAAGHPTEAEKALLAAISLKPDHPEALANLGFVCQLLNRIADSKAWYDKLTQVHPKRVEGWNGLGTSLALLGRFSEAVDAFQTALNLAPSNISALFGRGRSYLQSHCVPEALRDFDAILARQPNHIDVINDRLFALNYLDSMSREELFTEHLRFGHLVETPAILAAHAKIRWPKPSDPERSLRVGFLSCDLRRHSVAYFTLPLLVHLDRSRFEVVLYHDHFVEDAVSEQLKQHATLWRNFVGQSGDMIERTIRSDAIDVLIDLAGHTGLNRLPLYARRLAPVQATYLGYPNTTGLRTMDYRLSDPIADPPGDADPFCTERLLRFSSTAWSYTPSADAPPVAPTPCLASGQVTFGSFNALSKVNAFTLSLWRRILERVPGARLLLKSYQTPGDTWTRKLAEAGIDPARVTMLQQVPSVAGHLACYGQLDIALDPHPYNGTTTTCEAMWMGVPVITLAGDRHSSRVGASLLTSVGHPEWIASSADNYVERAVALASDAGALSLVRSTLRRDMLRSALLDQPAQGRRFGEAIRTMWRETCARLQSRP</sequence>
<name>A0A1J5TMZ6_9ZZZZ</name>
<comment type="pathway">
    <text evidence="1">Protein modification; protein glycosylation.</text>
</comment>
<keyword evidence="7" id="KW-0802">TPR repeat</keyword>
<dbReference type="GO" id="GO:0006508">
    <property type="term" value="P:proteolysis"/>
    <property type="evidence" value="ECO:0007669"/>
    <property type="project" value="UniProtKB-KW"/>
</dbReference>
<evidence type="ECO:0000256" key="4">
    <source>
        <dbReference type="ARBA" id="ARBA00022676"/>
    </source>
</evidence>
<accession>A0A1J5TMZ6</accession>
<proteinExistence type="inferred from homology"/>
<keyword evidence="6" id="KW-0677">Repeat</keyword>
<dbReference type="InterPro" id="IPR029489">
    <property type="entry name" value="OGT/SEC/SPY_C"/>
</dbReference>
<dbReference type="InterPro" id="IPR011990">
    <property type="entry name" value="TPR-like_helical_dom_sf"/>
</dbReference>
<evidence type="ECO:0000256" key="7">
    <source>
        <dbReference type="ARBA" id="ARBA00022803"/>
    </source>
</evidence>
<feature type="domain" description="O-GlcNAc transferase C-terminal" evidence="8">
    <location>
        <begin position="255"/>
        <end position="400"/>
    </location>
</feature>
<keyword evidence="5" id="KW-0808">Transferase</keyword>
<evidence type="ECO:0000256" key="2">
    <source>
        <dbReference type="ARBA" id="ARBA00005386"/>
    </source>
</evidence>
<evidence type="ECO:0000313" key="9">
    <source>
        <dbReference type="EMBL" id="OIR13374.1"/>
    </source>
</evidence>
<evidence type="ECO:0000256" key="6">
    <source>
        <dbReference type="ARBA" id="ARBA00022737"/>
    </source>
</evidence>
<keyword evidence="9" id="KW-0645">Protease</keyword>
<dbReference type="SUPFAM" id="SSF48452">
    <property type="entry name" value="TPR-like"/>
    <property type="match status" value="1"/>
</dbReference>
<dbReference type="GO" id="GO:0097363">
    <property type="term" value="F:protein O-acetylglucosaminyltransferase activity"/>
    <property type="evidence" value="ECO:0007669"/>
    <property type="project" value="UniProtKB-EC"/>
</dbReference>
<dbReference type="EMBL" id="MLJW01000014">
    <property type="protein sequence ID" value="OIR13374.1"/>
    <property type="molecule type" value="Genomic_DNA"/>
</dbReference>
<dbReference type="PROSITE" id="PS50005">
    <property type="entry name" value="TPR"/>
    <property type="match status" value="2"/>
</dbReference>
<evidence type="ECO:0000259" key="8">
    <source>
        <dbReference type="Pfam" id="PF13844"/>
    </source>
</evidence>
<comment type="caution">
    <text evidence="9">The sequence shown here is derived from an EMBL/GenBank/DDBJ whole genome shotgun (WGS) entry which is preliminary data.</text>
</comment>
<evidence type="ECO:0000256" key="1">
    <source>
        <dbReference type="ARBA" id="ARBA00004922"/>
    </source>
</evidence>
<organism evidence="9">
    <name type="scientific">mine drainage metagenome</name>
    <dbReference type="NCBI Taxonomy" id="410659"/>
    <lineage>
        <taxon>unclassified sequences</taxon>
        <taxon>metagenomes</taxon>
        <taxon>ecological metagenomes</taxon>
    </lineage>
</organism>
<dbReference type="Gene3D" id="1.25.40.10">
    <property type="entry name" value="Tetratricopeptide repeat domain"/>
    <property type="match status" value="1"/>
</dbReference>
<gene>
    <name evidence="9" type="primary">bepA_8</name>
    <name evidence="9" type="ORF">GALL_51860</name>
</gene>
<dbReference type="Pfam" id="PF13844">
    <property type="entry name" value="Glyco_transf_41"/>
    <property type="match status" value="2"/>
</dbReference>
<dbReference type="EC" id="2.4.1.255" evidence="3"/>
<feature type="domain" description="O-GlcNAc transferase C-terminal" evidence="8">
    <location>
        <begin position="431"/>
        <end position="601"/>
    </location>
</feature>
<dbReference type="SMART" id="SM00028">
    <property type="entry name" value="TPR"/>
    <property type="match status" value="6"/>
</dbReference>
<dbReference type="Pfam" id="PF07719">
    <property type="entry name" value="TPR_2"/>
    <property type="match status" value="1"/>
</dbReference>
<dbReference type="Gene3D" id="3.40.50.2000">
    <property type="entry name" value="Glycogen Phosphorylase B"/>
    <property type="match status" value="1"/>
</dbReference>
<comment type="similarity">
    <text evidence="2">Belongs to the glycosyltransferase 41 family. O-GlcNAc transferase subfamily.</text>
</comment>
<dbReference type="InterPro" id="IPR019734">
    <property type="entry name" value="TPR_rpt"/>
</dbReference>
<dbReference type="AlphaFoldDB" id="A0A1J5TMZ6"/>
<dbReference type="Pfam" id="PF14559">
    <property type="entry name" value="TPR_19"/>
    <property type="match status" value="1"/>
</dbReference>
<evidence type="ECO:0000256" key="5">
    <source>
        <dbReference type="ARBA" id="ARBA00022679"/>
    </source>
</evidence>
<dbReference type="PANTHER" id="PTHR44835:SF1">
    <property type="entry name" value="PROTEIN O-GLCNAC TRANSFERASE"/>
    <property type="match status" value="1"/>
</dbReference>
<dbReference type="InterPro" id="IPR013105">
    <property type="entry name" value="TPR_2"/>
</dbReference>
<protein>
    <recommendedName>
        <fullName evidence="3">protein O-GlcNAc transferase</fullName>
        <ecNumber evidence="3">2.4.1.255</ecNumber>
    </recommendedName>
</protein>
<reference evidence="9" key="1">
    <citation type="submission" date="2016-10" db="EMBL/GenBank/DDBJ databases">
        <title>Sequence of Gallionella enrichment culture.</title>
        <authorList>
            <person name="Poehlein A."/>
            <person name="Muehling M."/>
            <person name="Daniel R."/>
        </authorList>
    </citation>
    <scope>NUCLEOTIDE SEQUENCE</scope>
</reference>
<dbReference type="Gene3D" id="3.40.50.11380">
    <property type="match status" value="1"/>
</dbReference>
<dbReference type="PROSITE" id="PS50293">
    <property type="entry name" value="TPR_REGION"/>
    <property type="match status" value="1"/>
</dbReference>
<evidence type="ECO:0000256" key="3">
    <source>
        <dbReference type="ARBA" id="ARBA00011970"/>
    </source>
</evidence>
<dbReference type="InterPro" id="IPR051939">
    <property type="entry name" value="Glycosyltr_41/O-GlcNAc_trsf"/>
</dbReference>
<keyword evidence="9" id="KW-0378">Hydrolase</keyword>
<dbReference type="PANTHER" id="PTHR44835">
    <property type="entry name" value="UDP-N-ACETYLGLUCOSAMINE--PEPTIDE N-ACETYLGLUCOSAMINYLTRANSFERASE SPINDLY-RELATED"/>
    <property type="match status" value="1"/>
</dbReference>
<keyword evidence="4" id="KW-0328">Glycosyltransferase</keyword>